<feature type="compositionally biased region" description="Basic and acidic residues" evidence="3">
    <location>
        <begin position="469"/>
        <end position="487"/>
    </location>
</feature>
<reference evidence="6 7" key="1">
    <citation type="journal article" date="2023" name="Hortic Res">
        <title>Pangenome of water caltrop reveals structural variations and asymmetric subgenome divergence after allopolyploidization.</title>
        <authorList>
            <person name="Zhang X."/>
            <person name="Chen Y."/>
            <person name="Wang L."/>
            <person name="Yuan Y."/>
            <person name="Fang M."/>
            <person name="Shi L."/>
            <person name="Lu R."/>
            <person name="Comes H.P."/>
            <person name="Ma Y."/>
            <person name="Chen Y."/>
            <person name="Huang G."/>
            <person name="Zhou Y."/>
            <person name="Zheng Z."/>
            <person name="Qiu Y."/>
        </authorList>
    </citation>
    <scope>NUCLEOTIDE SEQUENCE [LARGE SCALE GENOMIC DNA]</scope>
    <source>
        <tissue evidence="6">Roots</tissue>
    </source>
</reference>
<feature type="compositionally biased region" description="Pro residues" evidence="3">
    <location>
        <begin position="43"/>
        <end position="52"/>
    </location>
</feature>
<name>A0AAN7KU61_9MYRT</name>
<feature type="region of interest" description="Disordered" evidence="3">
    <location>
        <begin position="41"/>
        <end position="96"/>
    </location>
</feature>
<keyword evidence="4" id="KW-1133">Transmembrane helix</keyword>
<feature type="compositionally biased region" description="Polar residues" evidence="3">
    <location>
        <begin position="366"/>
        <end position="376"/>
    </location>
</feature>
<feature type="region of interest" description="Disordered" evidence="3">
    <location>
        <begin position="152"/>
        <end position="175"/>
    </location>
</feature>
<feature type="compositionally biased region" description="Polar residues" evidence="3">
    <location>
        <begin position="434"/>
        <end position="468"/>
    </location>
</feature>
<dbReference type="InterPro" id="IPR027643">
    <property type="entry name" value="Formin-like_plant"/>
</dbReference>
<feature type="compositionally biased region" description="Gly residues" evidence="3">
    <location>
        <begin position="200"/>
        <end position="209"/>
    </location>
</feature>
<feature type="domain" description="FH2" evidence="5">
    <location>
        <begin position="471"/>
        <end position="882"/>
    </location>
</feature>
<dbReference type="InterPro" id="IPR042201">
    <property type="entry name" value="FH2_Formin_sf"/>
</dbReference>
<feature type="transmembrane region" description="Helical" evidence="4">
    <location>
        <begin position="6"/>
        <end position="28"/>
    </location>
</feature>
<dbReference type="Proteomes" id="UP001345219">
    <property type="component" value="Chromosome 22"/>
</dbReference>
<gene>
    <name evidence="6" type="ORF">SAY87_028044</name>
</gene>
<evidence type="ECO:0000313" key="7">
    <source>
        <dbReference type="Proteomes" id="UP001345219"/>
    </source>
</evidence>
<evidence type="ECO:0000313" key="6">
    <source>
        <dbReference type="EMBL" id="KAK4773025.1"/>
    </source>
</evidence>
<dbReference type="EMBL" id="JAXIOK010000004">
    <property type="protein sequence ID" value="KAK4773025.1"/>
    <property type="molecule type" value="Genomic_DNA"/>
</dbReference>
<dbReference type="Gene3D" id="1.20.58.2220">
    <property type="entry name" value="Formin, FH2 domain"/>
    <property type="match status" value="1"/>
</dbReference>
<evidence type="ECO:0000256" key="3">
    <source>
        <dbReference type="SAM" id="MobiDB-lite"/>
    </source>
</evidence>
<comment type="caution">
    <text evidence="6">The sequence shown here is derived from an EMBL/GenBank/DDBJ whole genome shotgun (WGS) entry which is preliminary data.</text>
</comment>
<keyword evidence="7" id="KW-1185">Reference proteome</keyword>
<dbReference type="PANTHER" id="PTHR23213:SF338">
    <property type="entry name" value="FORMIN-LIKE PROTEIN 6"/>
    <property type="match status" value="1"/>
</dbReference>
<dbReference type="Pfam" id="PF02181">
    <property type="entry name" value="FH2"/>
    <property type="match status" value="1"/>
</dbReference>
<evidence type="ECO:0000259" key="5">
    <source>
        <dbReference type="PROSITE" id="PS51444"/>
    </source>
</evidence>
<dbReference type="GO" id="GO:0045010">
    <property type="term" value="P:actin nucleation"/>
    <property type="evidence" value="ECO:0007669"/>
    <property type="project" value="InterPro"/>
</dbReference>
<feature type="compositionally biased region" description="Basic and acidic residues" evidence="3">
    <location>
        <begin position="152"/>
        <end position="165"/>
    </location>
</feature>
<accession>A0AAN7KU61</accession>
<feature type="compositionally biased region" description="Pro residues" evidence="3">
    <location>
        <begin position="380"/>
        <end position="407"/>
    </location>
</feature>
<proteinExistence type="inferred from homology"/>
<protein>
    <recommendedName>
        <fullName evidence="2">Formin-like protein</fullName>
    </recommendedName>
</protein>
<dbReference type="GO" id="GO:0051015">
    <property type="term" value="F:actin filament binding"/>
    <property type="evidence" value="ECO:0007669"/>
    <property type="project" value="InterPro"/>
</dbReference>
<evidence type="ECO:0000256" key="2">
    <source>
        <dbReference type="RuleBase" id="RU361260"/>
    </source>
</evidence>
<comment type="similarity">
    <text evidence="1">Belongs to the formin-like family. Class-I subfamily.</text>
</comment>
<feature type="region of interest" description="Disordered" evidence="3">
    <location>
        <begin position="188"/>
        <end position="487"/>
    </location>
</feature>
<dbReference type="InterPro" id="IPR015425">
    <property type="entry name" value="FH2_Formin"/>
</dbReference>
<dbReference type="AlphaFoldDB" id="A0AAN7KU61"/>
<evidence type="ECO:0000256" key="4">
    <source>
        <dbReference type="SAM" id="Phobius"/>
    </source>
</evidence>
<feature type="compositionally biased region" description="Polar residues" evidence="3">
    <location>
        <begin position="272"/>
        <end position="291"/>
    </location>
</feature>
<keyword evidence="4" id="KW-0472">Membrane</keyword>
<dbReference type="PROSITE" id="PS51444">
    <property type="entry name" value="FH2"/>
    <property type="match status" value="1"/>
</dbReference>
<organism evidence="6 7">
    <name type="scientific">Trapa incisa</name>
    <dbReference type="NCBI Taxonomy" id="236973"/>
    <lineage>
        <taxon>Eukaryota</taxon>
        <taxon>Viridiplantae</taxon>
        <taxon>Streptophyta</taxon>
        <taxon>Embryophyta</taxon>
        <taxon>Tracheophyta</taxon>
        <taxon>Spermatophyta</taxon>
        <taxon>Magnoliopsida</taxon>
        <taxon>eudicotyledons</taxon>
        <taxon>Gunneridae</taxon>
        <taxon>Pentapetalae</taxon>
        <taxon>rosids</taxon>
        <taxon>malvids</taxon>
        <taxon>Myrtales</taxon>
        <taxon>Lythraceae</taxon>
        <taxon>Trapa</taxon>
    </lineage>
</organism>
<evidence type="ECO:0000256" key="1">
    <source>
        <dbReference type="ARBA" id="ARBA00025793"/>
    </source>
</evidence>
<feature type="compositionally biased region" description="Low complexity" evidence="3">
    <location>
        <begin position="295"/>
        <end position="310"/>
    </location>
</feature>
<feature type="transmembrane region" description="Helical" evidence="4">
    <location>
        <begin position="116"/>
        <end position="138"/>
    </location>
</feature>
<sequence length="907" mass="99125">MKGHPLGFLLAFTILSLPFQFSSHVLLLPHRRILHLPLFPAASAPPPPPPPQKSTQIPDPDPEPDPDQPFFPEAPGSAGTQQPQNQPPPSPLASIANGIAAPIPTTIQPAKPTKKVAIAISVGIVTLGMLSALAFFLYHHRARHPVERQKLVGRPGSDRFDHESRTTMSASSQQSNFLYIGTVEPAANGGTATTRSTGDGNAGGSGTSGGAKVSPYRKLNSMKRSERYRPSPELQPLPPLPRPPMQKLDRPAPISPPSSDEDDDESHGTGFYTPTRSSVSNEESYYTPNTRQNHRNNVSSNISNSCSNTSALAPNSKRTPPRSRFSASSPEMKHVIIPSLKQVTPPSVPLSPRPESSARSAKALESPQSIPSSSKMPTFAPTPPPQISRPPPPPLPPPPPSPRPPPLAAGTNPAVPKKLGNAGSYGPTMPPQESPGSKSSTPMAKTSPRAQKVSSLEGNNRSGGSSERQNGDDSNDGRPKLKPLHWDKVRATSDRATVWDHLRPSSFRLNEDMMETLFGCNSASSALLNDATRKSVFPPVEQENRVLDSKKSQNIAILLRALNVTPDEVPESLGPELLETLVKMAPTKEEEIKLRAYDGDISKLGTAERFLKQVLDIPFAFKSIEAMLYMANFDMEVKYLRKSFETLEMASEELQNSRVFLKLLEAVLRTGNRMNVGTNRGDAKAFKLDTLLKLADIKGTDGKTTLLHFVVQEIIRSEGESANTNDDQLSKQKDKGFRKQGLQVVACISRELGNVKKAAGMDSDVLNSYVLKLEMGLEKVRNVLQYEKPEMLGKFFGSVEAFLGEAEEEIARVKEGERRALSLVKEVTEYFHGDAAKEEAHPFRIFVIVRDFLSVLDHVCKDVENMQERVVMGSSRSFRISSTASLPVLNRYNVSDTRSSDEESSFR</sequence>
<dbReference type="SUPFAM" id="SSF101447">
    <property type="entry name" value="Formin homology 2 domain (FH2 domain)"/>
    <property type="match status" value="1"/>
</dbReference>
<feature type="compositionally biased region" description="Pro residues" evidence="3">
    <location>
        <begin position="233"/>
        <end position="244"/>
    </location>
</feature>
<dbReference type="SMART" id="SM00498">
    <property type="entry name" value="FH2"/>
    <property type="match status" value="1"/>
</dbReference>
<dbReference type="PANTHER" id="PTHR23213">
    <property type="entry name" value="FORMIN-RELATED"/>
    <property type="match status" value="1"/>
</dbReference>
<feature type="compositionally biased region" description="Polar residues" evidence="3">
    <location>
        <begin position="166"/>
        <end position="175"/>
    </location>
</feature>
<keyword evidence="4" id="KW-0812">Transmembrane</keyword>